<evidence type="ECO:0000313" key="4">
    <source>
        <dbReference type="Proteomes" id="UP001597051"/>
    </source>
</evidence>
<name>A0ABW3J2J6_9FLAO</name>
<dbReference type="RefSeq" id="WP_379753199.1">
    <property type="nucleotide sequence ID" value="NZ_JBHSYB010000006.1"/>
</dbReference>
<dbReference type="EMBL" id="JBHTIZ010000021">
    <property type="protein sequence ID" value="MFD0984358.1"/>
    <property type="molecule type" value="Genomic_DNA"/>
</dbReference>
<proteinExistence type="predicted"/>
<evidence type="ECO:0000256" key="1">
    <source>
        <dbReference type="SAM" id="SignalP"/>
    </source>
</evidence>
<sequence>MKTKHPSLLFLILFLASCSSVRVYSDYDKNVDFSIYKTYAFYKTGIDNVEISDLDKKRILRSIDEEMTSKGFTKSETPDMLININTKAEKNVDVNQFNYGWGFGWGWGWSPFWGGNTMVSTSIEGILIIDLIDAKKKELIWQGEGEGNLTKDTNKKDENIKNFVSKILVLYPPIIKK</sequence>
<dbReference type="Pfam" id="PF13590">
    <property type="entry name" value="DUF4136"/>
    <property type="match status" value="1"/>
</dbReference>
<dbReference type="InterPro" id="IPR025411">
    <property type="entry name" value="DUF4136"/>
</dbReference>
<keyword evidence="4" id="KW-1185">Reference proteome</keyword>
<feature type="domain" description="DUF4136" evidence="2">
    <location>
        <begin position="23"/>
        <end position="173"/>
    </location>
</feature>
<organism evidence="3 4">
    <name type="scientific">Flavobacterium myungsuense</name>
    <dbReference type="NCBI Taxonomy" id="651823"/>
    <lineage>
        <taxon>Bacteria</taxon>
        <taxon>Pseudomonadati</taxon>
        <taxon>Bacteroidota</taxon>
        <taxon>Flavobacteriia</taxon>
        <taxon>Flavobacteriales</taxon>
        <taxon>Flavobacteriaceae</taxon>
        <taxon>Flavobacterium</taxon>
    </lineage>
</organism>
<protein>
    <submittedName>
        <fullName evidence="3">DUF4136 domain-containing protein</fullName>
    </submittedName>
</protein>
<evidence type="ECO:0000259" key="2">
    <source>
        <dbReference type="Pfam" id="PF13590"/>
    </source>
</evidence>
<keyword evidence="1" id="KW-0732">Signal</keyword>
<dbReference type="Gene3D" id="3.30.160.670">
    <property type="match status" value="1"/>
</dbReference>
<feature type="chain" id="PRO_5045615067" evidence="1">
    <location>
        <begin position="24"/>
        <end position="177"/>
    </location>
</feature>
<dbReference type="Proteomes" id="UP001597051">
    <property type="component" value="Unassembled WGS sequence"/>
</dbReference>
<feature type="signal peptide" evidence="1">
    <location>
        <begin position="1"/>
        <end position="23"/>
    </location>
</feature>
<gene>
    <name evidence="3" type="ORF">ACFQ0S_07695</name>
</gene>
<accession>A0ABW3J2J6</accession>
<comment type="caution">
    <text evidence="3">The sequence shown here is derived from an EMBL/GenBank/DDBJ whole genome shotgun (WGS) entry which is preliminary data.</text>
</comment>
<reference evidence="4" key="1">
    <citation type="journal article" date="2019" name="Int. J. Syst. Evol. Microbiol.">
        <title>The Global Catalogue of Microorganisms (GCM) 10K type strain sequencing project: providing services to taxonomists for standard genome sequencing and annotation.</title>
        <authorList>
            <consortium name="The Broad Institute Genomics Platform"/>
            <consortium name="The Broad Institute Genome Sequencing Center for Infectious Disease"/>
            <person name="Wu L."/>
            <person name="Ma J."/>
        </authorList>
    </citation>
    <scope>NUCLEOTIDE SEQUENCE [LARGE SCALE GENOMIC DNA]</scope>
    <source>
        <strain evidence="4">CECT 7649</strain>
    </source>
</reference>
<dbReference type="PROSITE" id="PS51257">
    <property type="entry name" value="PROKAR_LIPOPROTEIN"/>
    <property type="match status" value="1"/>
</dbReference>
<evidence type="ECO:0000313" key="3">
    <source>
        <dbReference type="EMBL" id="MFD0984358.1"/>
    </source>
</evidence>